<evidence type="ECO:0000313" key="1">
    <source>
        <dbReference type="EMBL" id="KAF2871351.1"/>
    </source>
</evidence>
<protein>
    <submittedName>
        <fullName evidence="1">Uncharacterized protein</fullName>
    </submittedName>
</protein>
<keyword evidence="2" id="KW-1185">Reference proteome</keyword>
<dbReference type="AlphaFoldDB" id="A0A7C8I969"/>
<proteinExistence type="predicted"/>
<dbReference type="EMBL" id="JAADJZ010000011">
    <property type="protein sequence ID" value="KAF2871351.1"/>
    <property type="molecule type" value="Genomic_DNA"/>
</dbReference>
<gene>
    <name evidence="1" type="ORF">BDV95DRAFT_571803</name>
</gene>
<organism evidence="1 2">
    <name type="scientific">Massariosphaeria phaeospora</name>
    <dbReference type="NCBI Taxonomy" id="100035"/>
    <lineage>
        <taxon>Eukaryota</taxon>
        <taxon>Fungi</taxon>
        <taxon>Dikarya</taxon>
        <taxon>Ascomycota</taxon>
        <taxon>Pezizomycotina</taxon>
        <taxon>Dothideomycetes</taxon>
        <taxon>Pleosporomycetidae</taxon>
        <taxon>Pleosporales</taxon>
        <taxon>Pleosporales incertae sedis</taxon>
        <taxon>Massariosphaeria</taxon>
    </lineage>
</organism>
<dbReference type="Proteomes" id="UP000481861">
    <property type="component" value="Unassembled WGS sequence"/>
</dbReference>
<sequence length="67" mass="7345">MCAFCYVLAQGRVLIASPLVIATDIRKKAWKETQVRSSVLTPNASAHPMLPSYTYVCLDATLSCPRS</sequence>
<evidence type="ECO:0000313" key="2">
    <source>
        <dbReference type="Proteomes" id="UP000481861"/>
    </source>
</evidence>
<accession>A0A7C8I969</accession>
<reference evidence="1 2" key="1">
    <citation type="submission" date="2020-01" db="EMBL/GenBank/DDBJ databases">
        <authorList>
            <consortium name="DOE Joint Genome Institute"/>
            <person name="Haridas S."/>
            <person name="Albert R."/>
            <person name="Binder M."/>
            <person name="Bloem J."/>
            <person name="Labutti K."/>
            <person name="Salamov A."/>
            <person name="Andreopoulos B."/>
            <person name="Baker S.E."/>
            <person name="Barry K."/>
            <person name="Bills G."/>
            <person name="Bluhm B.H."/>
            <person name="Cannon C."/>
            <person name="Castanera R."/>
            <person name="Culley D.E."/>
            <person name="Daum C."/>
            <person name="Ezra D."/>
            <person name="Gonzalez J.B."/>
            <person name="Henrissat B."/>
            <person name="Kuo A."/>
            <person name="Liang C."/>
            <person name="Lipzen A."/>
            <person name="Lutzoni F."/>
            <person name="Magnuson J."/>
            <person name="Mondo S."/>
            <person name="Nolan M."/>
            <person name="Ohm R."/>
            <person name="Pangilinan J."/>
            <person name="Park H.-J.H."/>
            <person name="Ramirez L."/>
            <person name="Alfaro M."/>
            <person name="Sun H."/>
            <person name="Tritt A."/>
            <person name="Yoshinaga Y."/>
            <person name="Zwiers L.-H.L."/>
            <person name="Turgeon B.G."/>
            <person name="Goodwin S.B."/>
            <person name="Spatafora J.W."/>
            <person name="Crous P.W."/>
            <person name="Grigoriev I.V."/>
        </authorList>
    </citation>
    <scope>NUCLEOTIDE SEQUENCE [LARGE SCALE GENOMIC DNA]</scope>
    <source>
        <strain evidence="1 2">CBS 611.86</strain>
    </source>
</reference>
<comment type="caution">
    <text evidence="1">The sequence shown here is derived from an EMBL/GenBank/DDBJ whole genome shotgun (WGS) entry which is preliminary data.</text>
</comment>
<name>A0A7C8I969_9PLEO</name>